<dbReference type="InterPro" id="IPR036412">
    <property type="entry name" value="HAD-like_sf"/>
</dbReference>
<dbReference type="Gramene" id="KQJ85689">
    <property type="protein sequence ID" value="KQJ85689"/>
    <property type="gene ID" value="BRADI_4g01035v3"/>
</dbReference>
<dbReference type="GO" id="GO:0016787">
    <property type="term" value="F:hydrolase activity"/>
    <property type="evidence" value="ECO:0007669"/>
    <property type="project" value="InterPro"/>
</dbReference>
<reference evidence="1" key="2">
    <citation type="submission" date="2017-06" db="EMBL/GenBank/DDBJ databases">
        <title>WGS assembly of Brachypodium distachyon.</title>
        <authorList>
            <consortium name="The International Brachypodium Initiative"/>
            <person name="Lucas S."/>
            <person name="Harmon-Smith M."/>
            <person name="Lail K."/>
            <person name="Tice H."/>
            <person name="Grimwood J."/>
            <person name="Bruce D."/>
            <person name="Barry K."/>
            <person name="Shu S."/>
            <person name="Lindquist E."/>
            <person name="Wang M."/>
            <person name="Pitluck S."/>
            <person name="Vogel J.P."/>
            <person name="Garvin D.F."/>
            <person name="Mockler T.C."/>
            <person name="Schmutz J."/>
            <person name="Rokhsar D."/>
            <person name="Bevan M.W."/>
        </authorList>
    </citation>
    <scope>NUCLEOTIDE SEQUENCE</scope>
    <source>
        <strain evidence="1">Bd21</strain>
    </source>
</reference>
<dbReference type="PANTHER" id="PTHR42896:SF3">
    <property type="entry name" value="PROTEIN, PUTATIVE, EXPRESSED-RELATED"/>
    <property type="match status" value="1"/>
</dbReference>
<evidence type="ECO:0000313" key="2">
    <source>
        <dbReference type="EnsemblPlants" id="KQJ85689"/>
    </source>
</evidence>
<evidence type="ECO:0008006" key="4">
    <source>
        <dbReference type="Google" id="ProtNLM"/>
    </source>
</evidence>
<proteinExistence type="predicted"/>
<dbReference type="InterPro" id="IPR023214">
    <property type="entry name" value="HAD_sf"/>
</dbReference>
<reference evidence="1 2" key="1">
    <citation type="journal article" date="2010" name="Nature">
        <title>Genome sequencing and analysis of the model grass Brachypodium distachyon.</title>
        <authorList>
            <consortium name="International Brachypodium Initiative"/>
        </authorList>
    </citation>
    <scope>NUCLEOTIDE SEQUENCE [LARGE SCALE GENOMIC DNA]</scope>
    <source>
        <strain evidence="1">Bd21</strain>
        <strain evidence="2">cv. Bd21</strain>
    </source>
</reference>
<dbReference type="ExpressionAtlas" id="A0A0Q3P9P9">
    <property type="expression patterns" value="baseline"/>
</dbReference>
<dbReference type="SUPFAM" id="SSF56784">
    <property type="entry name" value="HAD-like"/>
    <property type="match status" value="1"/>
</dbReference>
<organism evidence="1">
    <name type="scientific">Brachypodium distachyon</name>
    <name type="common">Purple false brome</name>
    <name type="synonym">Trachynia distachya</name>
    <dbReference type="NCBI Taxonomy" id="15368"/>
    <lineage>
        <taxon>Eukaryota</taxon>
        <taxon>Viridiplantae</taxon>
        <taxon>Streptophyta</taxon>
        <taxon>Embryophyta</taxon>
        <taxon>Tracheophyta</taxon>
        <taxon>Spermatophyta</taxon>
        <taxon>Magnoliopsida</taxon>
        <taxon>Liliopsida</taxon>
        <taxon>Poales</taxon>
        <taxon>Poaceae</taxon>
        <taxon>BOP clade</taxon>
        <taxon>Pooideae</taxon>
        <taxon>Stipodae</taxon>
        <taxon>Brachypodieae</taxon>
        <taxon>Brachypodium</taxon>
    </lineage>
</organism>
<reference evidence="2" key="3">
    <citation type="submission" date="2018-08" db="UniProtKB">
        <authorList>
            <consortium name="EnsemblPlants"/>
        </authorList>
    </citation>
    <scope>IDENTIFICATION</scope>
    <source>
        <strain evidence="2">cv. Bd21</strain>
    </source>
</reference>
<accession>A0A0Q3P9P9</accession>
<name>A0A0Q3P9P9_BRADI</name>
<dbReference type="Gene3D" id="1.10.150.240">
    <property type="entry name" value="Putative phosphatase, domain 2"/>
    <property type="match status" value="1"/>
</dbReference>
<dbReference type="OrthoDB" id="545219at2759"/>
<evidence type="ECO:0000313" key="3">
    <source>
        <dbReference type="Proteomes" id="UP000008810"/>
    </source>
</evidence>
<dbReference type="EMBL" id="CM000883">
    <property type="protein sequence ID" value="KQJ85689.1"/>
    <property type="molecule type" value="Genomic_DNA"/>
</dbReference>
<dbReference type="AlphaFoldDB" id="A0A0Q3P9P9"/>
<protein>
    <recommendedName>
        <fullName evidence="4">Haloacid dehalogenase-like hydrolase domain-containing protein</fullName>
    </recommendedName>
</protein>
<sequence length="377" mass="40100">MAAASRCLLLRASVPAPASTPTDAAKSLASIATSSGATSRALSAAVYPTSARRLRPPPLRASSEGGSPEPELAVLLEVEGVLADVYRFGNRQAFNVAFQNLGLDCANWTEPIYADLVRKSSGDEERMLVLFFDRIGWPTSLPTSEKGSFTKSVLREKLKALEELSASDGLPLRPGVEKFIDDALSKGVPVAILATYGRNGEKISRSIVEKLGPERTSKINIVGKEEVERSLYGQLVLGEGVASSLDEQLIREAQKAASAEKQRIAEEVASLLKLNVDINTASESSEKIITTLRAGSEYAGCDVQNCILVAGSQPSVLAAERIGMPCIVVRSSLTARAEFHSAKAIMDGFGDTDLTISKLLSVGTEATKWVAVTLDCS</sequence>
<dbReference type="Gene3D" id="3.40.50.1000">
    <property type="entry name" value="HAD superfamily/HAD-like"/>
    <property type="match status" value="2"/>
</dbReference>
<evidence type="ECO:0000313" key="1">
    <source>
        <dbReference type="EMBL" id="KQJ85689.1"/>
    </source>
</evidence>
<keyword evidence="3" id="KW-1185">Reference proteome</keyword>
<dbReference type="InterPro" id="IPR044999">
    <property type="entry name" value="CbbY-like"/>
</dbReference>
<gene>
    <name evidence="2" type="primary">LOC100829963</name>
    <name evidence="1" type="ORF">BRADI_4g01035v3</name>
</gene>
<dbReference type="PANTHER" id="PTHR42896">
    <property type="entry name" value="XYLULOSE-1,5-BISPHOSPHATE (XUBP) PHOSPHATASE"/>
    <property type="match status" value="1"/>
</dbReference>
<dbReference type="Proteomes" id="UP000008810">
    <property type="component" value="Chromosome 4"/>
</dbReference>
<dbReference type="EnsemblPlants" id="KQJ85689">
    <property type="protein sequence ID" value="KQJ85689"/>
    <property type="gene ID" value="BRADI_4g01035v3"/>
</dbReference>
<dbReference type="InterPro" id="IPR023198">
    <property type="entry name" value="PGP-like_dom2"/>
</dbReference>